<keyword evidence="1" id="KW-1133">Transmembrane helix</keyword>
<dbReference type="EMBL" id="JBIMZQ010000004">
    <property type="protein sequence ID" value="KAL3671932.1"/>
    <property type="molecule type" value="Genomic_DNA"/>
</dbReference>
<sequence>MDMDIIDSASLSKSLHLVHSDQPTLNPMPSPGTYHAADGNLLEKLELTFPEHDQNAESCKLQLRCCSVKSTLKRVGGLLVFHPLNVAVAIAGVLLAVLMFAGLLLSLGLVGISIVMAVGAVPIVLLWVVIPDRWMILSLVISGVLAIGYLVLFVYPWFNVYMVFAPYTLLFGGFVGILLFYLSFYSILLVVKIDVRLANFATRTVHSKSATEDLEPKDCETIQPRHQQGPCQGCVVFPDRHADTSLVASSFLFRYRKVLVGAMSAATVFFAVVQPAMSLFSGGDAPLYAQSMTWHQSPLLYVGIVASTWAFGAVGMLVVAALSVKLTTIVLSGWELKQIQGGATEITTQTSPRAAFVELSVASSPTAVTTSL</sequence>
<evidence type="ECO:0000256" key="1">
    <source>
        <dbReference type="SAM" id="Phobius"/>
    </source>
</evidence>
<organism evidence="2 3">
    <name type="scientific">Phytophthora oleae</name>
    <dbReference type="NCBI Taxonomy" id="2107226"/>
    <lineage>
        <taxon>Eukaryota</taxon>
        <taxon>Sar</taxon>
        <taxon>Stramenopiles</taxon>
        <taxon>Oomycota</taxon>
        <taxon>Peronosporomycetes</taxon>
        <taxon>Peronosporales</taxon>
        <taxon>Peronosporaceae</taxon>
        <taxon>Phytophthora</taxon>
    </lineage>
</organism>
<keyword evidence="3" id="KW-1185">Reference proteome</keyword>
<comment type="caution">
    <text evidence="2">The sequence shown here is derived from an EMBL/GenBank/DDBJ whole genome shotgun (WGS) entry which is preliminary data.</text>
</comment>
<evidence type="ECO:0008006" key="4">
    <source>
        <dbReference type="Google" id="ProtNLM"/>
    </source>
</evidence>
<keyword evidence="1" id="KW-0812">Transmembrane</keyword>
<feature type="transmembrane region" description="Helical" evidence="1">
    <location>
        <begin position="107"/>
        <end position="129"/>
    </location>
</feature>
<dbReference type="Proteomes" id="UP001632037">
    <property type="component" value="Unassembled WGS sequence"/>
</dbReference>
<keyword evidence="1" id="KW-0472">Membrane</keyword>
<feature type="transmembrane region" description="Helical" evidence="1">
    <location>
        <begin position="300"/>
        <end position="322"/>
    </location>
</feature>
<protein>
    <recommendedName>
        <fullName evidence="4">Transmembrane protein</fullName>
    </recommendedName>
</protein>
<gene>
    <name evidence="2" type="ORF">V7S43_002599</name>
</gene>
<feature type="transmembrane region" description="Helical" evidence="1">
    <location>
        <begin position="258"/>
        <end position="280"/>
    </location>
</feature>
<feature type="transmembrane region" description="Helical" evidence="1">
    <location>
        <begin position="79"/>
        <end position="101"/>
    </location>
</feature>
<name>A0ABD3G143_9STRA</name>
<evidence type="ECO:0000313" key="3">
    <source>
        <dbReference type="Proteomes" id="UP001632037"/>
    </source>
</evidence>
<accession>A0ABD3G143</accession>
<proteinExistence type="predicted"/>
<feature type="transmembrane region" description="Helical" evidence="1">
    <location>
        <begin position="136"/>
        <end position="158"/>
    </location>
</feature>
<evidence type="ECO:0000313" key="2">
    <source>
        <dbReference type="EMBL" id="KAL3671932.1"/>
    </source>
</evidence>
<reference evidence="2 3" key="1">
    <citation type="submission" date="2024-09" db="EMBL/GenBank/DDBJ databases">
        <title>Genome sequencing and assembly of Phytophthora oleae, isolate VK10A, causative agent of rot of olive drupes.</title>
        <authorList>
            <person name="Conti Taguali S."/>
            <person name="Riolo M."/>
            <person name="La Spada F."/>
            <person name="Cacciola S.O."/>
            <person name="Dionisio G."/>
        </authorList>
    </citation>
    <scope>NUCLEOTIDE SEQUENCE [LARGE SCALE GENOMIC DNA]</scope>
    <source>
        <strain evidence="2 3">VK10A</strain>
    </source>
</reference>
<feature type="transmembrane region" description="Helical" evidence="1">
    <location>
        <begin position="164"/>
        <end position="191"/>
    </location>
</feature>
<dbReference type="AlphaFoldDB" id="A0ABD3G143"/>